<dbReference type="STRING" id="208445.SAMN04489727_1713"/>
<keyword evidence="3" id="KW-1185">Reference proteome</keyword>
<reference evidence="3" key="1">
    <citation type="submission" date="2016-10" db="EMBL/GenBank/DDBJ databases">
        <authorList>
            <person name="Varghese N."/>
            <person name="Submissions S."/>
        </authorList>
    </citation>
    <scope>NUCLEOTIDE SEQUENCE [LARGE SCALE GENOMIC DNA]</scope>
    <source>
        <strain evidence="3">DSM 44544</strain>
    </source>
</reference>
<feature type="compositionally biased region" description="Basic and acidic residues" evidence="1">
    <location>
        <begin position="32"/>
        <end position="41"/>
    </location>
</feature>
<dbReference type="AlphaFoldDB" id="A0A1H4JCW0"/>
<dbReference type="Proteomes" id="UP000199622">
    <property type="component" value="Unassembled WGS sequence"/>
</dbReference>
<feature type="compositionally biased region" description="Polar residues" evidence="1">
    <location>
        <begin position="17"/>
        <end position="31"/>
    </location>
</feature>
<evidence type="ECO:0000313" key="2">
    <source>
        <dbReference type="EMBL" id="SEB43438.1"/>
    </source>
</evidence>
<gene>
    <name evidence="2" type="ORF">SAMN04489727_1713</name>
</gene>
<name>A0A1H4JCW0_9PSEU</name>
<organism evidence="2 3">
    <name type="scientific">Amycolatopsis tolypomycina</name>
    <dbReference type="NCBI Taxonomy" id="208445"/>
    <lineage>
        <taxon>Bacteria</taxon>
        <taxon>Bacillati</taxon>
        <taxon>Actinomycetota</taxon>
        <taxon>Actinomycetes</taxon>
        <taxon>Pseudonocardiales</taxon>
        <taxon>Pseudonocardiaceae</taxon>
        <taxon>Amycolatopsis</taxon>
    </lineage>
</organism>
<evidence type="ECO:0000313" key="3">
    <source>
        <dbReference type="Proteomes" id="UP000199622"/>
    </source>
</evidence>
<accession>A0A1H4JCW0</accession>
<evidence type="ECO:0000256" key="1">
    <source>
        <dbReference type="SAM" id="MobiDB-lite"/>
    </source>
</evidence>
<sequence>MTHPDRVVHVRPLPPTGGTSSLLAGRQTKSIDQYRHDLFGD</sequence>
<proteinExistence type="predicted"/>
<dbReference type="EMBL" id="FNSO01000003">
    <property type="protein sequence ID" value="SEB43438.1"/>
    <property type="molecule type" value="Genomic_DNA"/>
</dbReference>
<protein>
    <submittedName>
        <fullName evidence="2">Uncharacterized protein</fullName>
    </submittedName>
</protein>
<dbReference type="RefSeq" id="WP_279627663.1">
    <property type="nucleotide sequence ID" value="NZ_FNSO01000003.1"/>
</dbReference>
<feature type="region of interest" description="Disordered" evidence="1">
    <location>
        <begin position="1"/>
        <end position="41"/>
    </location>
</feature>